<organism evidence="1 2">
    <name type="scientific">Stylosanthes scabra</name>
    <dbReference type="NCBI Taxonomy" id="79078"/>
    <lineage>
        <taxon>Eukaryota</taxon>
        <taxon>Viridiplantae</taxon>
        <taxon>Streptophyta</taxon>
        <taxon>Embryophyta</taxon>
        <taxon>Tracheophyta</taxon>
        <taxon>Spermatophyta</taxon>
        <taxon>Magnoliopsida</taxon>
        <taxon>eudicotyledons</taxon>
        <taxon>Gunneridae</taxon>
        <taxon>Pentapetalae</taxon>
        <taxon>rosids</taxon>
        <taxon>fabids</taxon>
        <taxon>Fabales</taxon>
        <taxon>Fabaceae</taxon>
        <taxon>Papilionoideae</taxon>
        <taxon>50 kb inversion clade</taxon>
        <taxon>dalbergioids sensu lato</taxon>
        <taxon>Dalbergieae</taxon>
        <taxon>Pterocarpus clade</taxon>
        <taxon>Stylosanthes</taxon>
    </lineage>
</organism>
<reference evidence="1 2" key="1">
    <citation type="journal article" date="2023" name="Plants (Basel)">
        <title>Bridging the Gap: Combining Genomics and Transcriptomics Approaches to Understand Stylosanthes scabra, an Orphan Legume from the Brazilian Caatinga.</title>
        <authorList>
            <person name="Ferreira-Neto J.R.C."/>
            <person name="da Silva M.D."/>
            <person name="Binneck E."/>
            <person name="de Melo N.F."/>
            <person name="da Silva R.H."/>
            <person name="de Melo A.L.T.M."/>
            <person name="Pandolfi V."/>
            <person name="Bustamante F.O."/>
            <person name="Brasileiro-Vidal A.C."/>
            <person name="Benko-Iseppon A.M."/>
        </authorList>
    </citation>
    <scope>NUCLEOTIDE SEQUENCE [LARGE SCALE GENOMIC DNA]</scope>
    <source>
        <tissue evidence="1">Leaves</tissue>
    </source>
</reference>
<evidence type="ECO:0000313" key="2">
    <source>
        <dbReference type="Proteomes" id="UP001341840"/>
    </source>
</evidence>
<gene>
    <name evidence="1" type="ORF">PIB30_009444</name>
</gene>
<proteinExistence type="predicted"/>
<dbReference type="EMBL" id="JASCZI010211470">
    <property type="protein sequence ID" value="MED6192365.1"/>
    <property type="molecule type" value="Genomic_DNA"/>
</dbReference>
<dbReference type="Proteomes" id="UP001341840">
    <property type="component" value="Unassembled WGS sequence"/>
</dbReference>
<name>A0ABU6X6N9_9FABA</name>
<evidence type="ECO:0000313" key="1">
    <source>
        <dbReference type="EMBL" id="MED6192365.1"/>
    </source>
</evidence>
<sequence>MDGNFPNILLGYRGYLIARKSLTEILLMNKWGRHISKASEMNFNFTSSKSRERWPPATPAPISPALDGSWALPFCRRQKEMGKASVHFACVRNDVPFLWNLRRVGQSSSILIGQRRKLTH</sequence>
<comment type="caution">
    <text evidence="1">The sequence shown here is derived from an EMBL/GenBank/DDBJ whole genome shotgun (WGS) entry which is preliminary data.</text>
</comment>
<protein>
    <submittedName>
        <fullName evidence="1">Uncharacterized protein</fullName>
    </submittedName>
</protein>
<accession>A0ABU6X6N9</accession>
<keyword evidence="2" id="KW-1185">Reference proteome</keyword>